<dbReference type="EMBL" id="JABANM010010932">
    <property type="protein sequence ID" value="KAF4738534.1"/>
    <property type="molecule type" value="Genomic_DNA"/>
</dbReference>
<dbReference type="SUPFAM" id="SSF74788">
    <property type="entry name" value="Cullin repeat-like"/>
    <property type="match status" value="1"/>
</dbReference>
<dbReference type="CDD" id="cd22884">
    <property type="entry name" value="TOM22"/>
    <property type="match status" value="1"/>
</dbReference>
<keyword evidence="2" id="KW-0812">Transmembrane</keyword>
<dbReference type="InterPro" id="IPR045093">
    <property type="entry name" value="Cullin"/>
</dbReference>
<feature type="non-terminal residue" evidence="4">
    <location>
        <position position="289"/>
    </location>
</feature>
<feature type="domain" description="Cullin N-terminal" evidence="3">
    <location>
        <begin position="131"/>
        <end position="289"/>
    </location>
</feature>
<evidence type="ECO:0000256" key="2">
    <source>
        <dbReference type="SAM" id="Phobius"/>
    </source>
</evidence>
<accession>A0A7J6SZY2</accession>
<evidence type="ECO:0000256" key="1">
    <source>
        <dbReference type="ARBA" id="ARBA00006019"/>
    </source>
</evidence>
<feature type="transmembrane region" description="Helical" evidence="2">
    <location>
        <begin position="21"/>
        <end position="39"/>
    </location>
</feature>
<proteinExistence type="inferred from homology"/>
<keyword evidence="2" id="KW-1133">Transmembrane helix</keyword>
<comment type="caution">
    <text evidence="4">The sequence shown here is derived from an EMBL/GenBank/DDBJ whole genome shotgun (WGS) entry which is preliminary data.</text>
</comment>
<organism evidence="4 5">
    <name type="scientific">Perkinsus olseni</name>
    <name type="common">Perkinsus atlanticus</name>
    <dbReference type="NCBI Taxonomy" id="32597"/>
    <lineage>
        <taxon>Eukaryota</taxon>
        <taxon>Sar</taxon>
        <taxon>Alveolata</taxon>
        <taxon>Perkinsozoa</taxon>
        <taxon>Perkinsea</taxon>
        <taxon>Perkinsida</taxon>
        <taxon>Perkinsidae</taxon>
        <taxon>Perkinsus</taxon>
    </lineage>
</organism>
<dbReference type="Gene3D" id="1.20.1310.10">
    <property type="entry name" value="Cullin Repeats"/>
    <property type="match status" value="1"/>
</dbReference>
<feature type="non-terminal residue" evidence="4">
    <location>
        <position position="1"/>
    </location>
</feature>
<dbReference type="AlphaFoldDB" id="A0A7J6SZY2"/>
<gene>
    <name evidence="4" type="primary">CUL3_1</name>
    <name evidence="4" type="ORF">FOZ62_001511</name>
</gene>
<keyword evidence="2" id="KW-0472">Membrane</keyword>
<dbReference type="FunFam" id="1.20.1310.10:FF:000006">
    <property type="entry name" value="Cullin 3"/>
    <property type="match status" value="1"/>
</dbReference>
<sequence length="289" mass="32949">LKVAKSRLTKLTSNARWLGGHIVWTAVVSAIVLAVPVFFEYERECQFFDQMNQLQQAQMNYRFSSNSGSTFMSRVTSIVTGLPVRMMATDRTDGETLGTASASSSSASAAAGFRHFRAGEPIDEREAARTWESLKSAIHQIHNHNASHLSFEELYRNGYNLVLHKYGLKLYQGVEETVTLHLLEVSKRCIESADEDLLSRLKVEWEDHKMTMGMIRDILMYMDRNYVRQHPQQCVPVYDMGLRVFRDTVIGHARVRDRAIGQILAELRRELHDETVADPQLIKTALSML</sequence>
<dbReference type="InterPro" id="IPR001373">
    <property type="entry name" value="Cullin_N"/>
</dbReference>
<evidence type="ECO:0000313" key="4">
    <source>
        <dbReference type="EMBL" id="KAF4738534.1"/>
    </source>
</evidence>
<reference evidence="4 5" key="1">
    <citation type="submission" date="2020-04" db="EMBL/GenBank/DDBJ databases">
        <title>Perkinsus olseni comparative genomics.</title>
        <authorList>
            <person name="Bogema D.R."/>
        </authorList>
    </citation>
    <scope>NUCLEOTIDE SEQUENCE [LARGE SCALE GENOMIC DNA]</scope>
    <source>
        <strain evidence="4">ATCC PRA-205</strain>
    </source>
</reference>
<dbReference type="PANTHER" id="PTHR11932">
    <property type="entry name" value="CULLIN"/>
    <property type="match status" value="1"/>
</dbReference>
<dbReference type="Pfam" id="PF00888">
    <property type="entry name" value="Cullin"/>
    <property type="match status" value="1"/>
</dbReference>
<dbReference type="Proteomes" id="UP000574390">
    <property type="component" value="Unassembled WGS sequence"/>
</dbReference>
<dbReference type="InterPro" id="IPR016159">
    <property type="entry name" value="Cullin_repeat-like_dom_sf"/>
</dbReference>
<evidence type="ECO:0000259" key="3">
    <source>
        <dbReference type="Pfam" id="PF00888"/>
    </source>
</evidence>
<dbReference type="GO" id="GO:0031625">
    <property type="term" value="F:ubiquitin protein ligase binding"/>
    <property type="evidence" value="ECO:0007669"/>
    <property type="project" value="InterPro"/>
</dbReference>
<name>A0A7J6SZY2_PEROL</name>
<protein>
    <submittedName>
        <fullName evidence="4">Cullin-3</fullName>
    </submittedName>
</protein>
<comment type="similarity">
    <text evidence="1">Belongs to the cullin family.</text>
</comment>
<evidence type="ECO:0000313" key="5">
    <source>
        <dbReference type="Proteomes" id="UP000574390"/>
    </source>
</evidence>
<dbReference type="GO" id="GO:0006511">
    <property type="term" value="P:ubiquitin-dependent protein catabolic process"/>
    <property type="evidence" value="ECO:0007669"/>
    <property type="project" value="InterPro"/>
</dbReference>